<feature type="binding site" evidence="6">
    <location>
        <position position="34"/>
    </location>
    <ligand>
        <name>AMP</name>
        <dbReference type="ChEBI" id="CHEBI:456215"/>
    </ligand>
</feature>
<keyword evidence="5 6" id="KW-0067">ATP-binding</keyword>
<feature type="binding site" evidence="6">
    <location>
        <begin position="135"/>
        <end position="136"/>
    </location>
    <ligand>
        <name>ATP</name>
        <dbReference type="ChEBI" id="CHEBI:30616"/>
    </ligand>
</feature>
<dbReference type="SUPFAM" id="SSF52540">
    <property type="entry name" value="P-loop containing nucleoside triphosphate hydrolases"/>
    <property type="match status" value="1"/>
</dbReference>
<feature type="binding site" evidence="6">
    <location>
        <position position="96"/>
    </location>
    <ligand>
        <name>AMP</name>
        <dbReference type="ChEBI" id="CHEBI:456215"/>
    </ligand>
</feature>
<feature type="region of interest" description="NMP" evidence="6">
    <location>
        <begin position="33"/>
        <end position="62"/>
    </location>
</feature>
<dbReference type="GO" id="GO:0004017">
    <property type="term" value="F:AMP kinase activity"/>
    <property type="evidence" value="ECO:0007669"/>
    <property type="project" value="UniProtKB-UniRule"/>
</dbReference>
<feature type="binding site" evidence="6">
    <location>
        <position position="198"/>
    </location>
    <ligand>
        <name>ATP</name>
        <dbReference type="ChEBI" id="CHEBI:30616"/>
    </ligand>
</feature>
<evidence type="ECO:0000313" key="10">
    <source>
        <dbReference type="EMBL" id="SYV93499.1"/>
    </source>
</evidence>
<comment type="domain">
    <text evidence="6">Consists of three domains, a large central CORE domain and two small peripheral domains, NMPbind and LID, which undergo movements during catalysis. The LID domain closes over the site of phosphoryl transfer upon ATP binding. Assembling and dissambling the active center during each catalytic cycle provides an effective means to prevent ATP hydrolysis. Some bacteria have evolved a zinc-coordinating structure that stabilizes the LID domain.</text>
</comment>
<feature type="binding site" evidence="6">
    <location>
        <position position="39"/>
    </location>
    <ligand>
        <name>AMP</name>
        <dbReference type="ChEBI" id="CHEBI:456215"/>
    </ligand>
</feature>
<comment type="pathway">
    <text evidence="6">Purine metabolism; AMP biosynthesis via salvage pathway; AMP from ADP: step 1/1.</text>
</comment>
<dbReference type="PRINTS" id="PR00094">
    <property type="entry name" value="ADENYLTKNASE"/>
</dbReference>
<feature type="region of interest" description="LID" evidence="6">
    <location>
        <begin position="125"/>
        <end position="162"/>
    </location>
</feature>
<sequence>MINKNLILMGMPGSGKGTLAKELIKISKLKHISTGNILRNEIQNKTELGKLVEEIMAQGKYVSDDILNEMVKKTLLDAKENNELIILDGYPRTINQAKFLDSLNIEFKIVELVAPLNLITKRLSGRRECPKCKASYNVFFQPPKQENKCDLDAQELVARKDDNAESIAKRLEIFKKETSPLFEYYKSKNNLIKISSESNPKLIAIELLKSL</sequence>
<organism evidence="10 11">
    <name type="scientific">Mycoplasmopsis synoviae</name>
    <name type="common">Mycoplasma synoviae</name>
    <dbReference type="NCBI Taxonomy" id="2109"/>
    <lineage>
        <taxon>Bacteria</taxon>
        <taxon>Bacillati</taxon>
        <taxon>Mycoplasmatota</taxon>
        <taxon>Mycoplasmoidales</taxon>
        <taxon>Metamycoplasmataceae</taxon>
        <taxon>Mycoplasmopsis</taxon>
    </lineage>
</organism>
<dbReference type="AlphaFoldDB" id="A0A3B0PAD0"/>
<dbReference type="Pfam" id="PF00406">
    <property type="entry name" value="ADK"/>
    <property type="match status" value="1"/>
</dbReference>
<dbReference type="GO" id="GO:0008270">
    <property type="term" value="F:zinc ion binding"/>
    <property type="evidence" value="ECO:0007669"/>
    <property type="project" value="UniProtKB-UniRule"/>
</dbReference>
<comment type="subunit">
    <text evidence="6 8">Monomer.</text>
</comment>
<comment type="catalytic activity">
    <reaction evidence="6 8">
        <text>AMP + ATP = 2 ADP</text>
        <dbReference type="Rhea" id="RHEA:12973"/>
        <dbReference type="ChEBI" id="CHEBI:30616"/>
        <dbReference type="ChEBI" id="CHEBI:456215"/>
        <dbReference type="ChEBI" id="CHEBI:456216"/>
        <dbReference type="EC" id="2.7.4.3"/>
    </reaction>
</comment>
<dbReference type="InterPro" id="IPR007862">
    <property type="entry name" value="Adenylate_kinase_lid-dom"/>
</dbReference>
<evidence type="ECO:0000256" key="4">
    <source>
        <dbReference type="ARBA" id="ARBA00022777"/>
    </source>
</evidence>
<feature type="binding site" evidence="6">
    <location>
        <begin position="60"/>
        <end position="62"/>
    </location>
    <ligand>
        <name>AMP</name>
        <dbReference type="ChEBI" id="CHEBI:456215"/>
    </ligand>
</feature>
<feature type="binding site" evidence="6">
    <location>
        <position position="132"/>
    </location>
    <ligand>
        <name>Zn(2+)</name>
        <dbReference type="ChEBI" id="CHEBI:29105"/>
        <note>structural</note>
    </ligand>
</feature>
<name>A0A3B0PAD0_MYCSY</name>
<dbReference type="EMBL" id="LS991953">
    <property type="protein sequence ID" value="SYV93499.1"/>
    <property type="molecule type" value="Genomic_DNA"/>
</dbReference>
<keyword evidence="3 6" id="KW-0547">Nucleotide-binding</keyword>
<dbReference type="GO" id="GO:0044209">
    <property type="term" value="P:AMP salvage"/>
    <property type="evidence" value="ECO:0007669"/>
    <property type="project" value="UniProtKB-UniRule"/>
</dbReference>
<feature type="binding site" evidence="6">
    <location>
        <begin position="89"/>
        <end position="92"/>
    </location>
    <ligand>
        <name>AMP</name>
        <dbReference type="ChEBI" id="CHEBI:456215"/>
    </ligand>
</feature>
<keyword evidence="6" id="KW-0963">Cytoplasm</keyword>
<accession>A0A3B0PAD0</accession>
<dbReference type="GO" id="GO:0005524">
    <property type="term" value="F:ATP binding"/>
    <property type="evidence" value="ECO:0007669"/>
    <property type="project" value="UniProtKB-UniRule"/>
</dbReference>
<dbReference type="InterPro" id="IPR000850">
    <property type="entry name" value="Adenylat/UMP-CMP_kin"/>
</dbReference>
<dbReference type="NCBIfam" id="TIGR01351">
    <property type="entry name" value="adk"/>
    <property type="match status" value="1"/>
</dbReference>
<dbReference type="PANTHER" id="PTHR23359">
    <property type="entry name" value="NUCLEOTIDE KINASE"/>
    <property type="match status" value="1"/>
</dbReference>
<feature type="binding site" evidence="6">
    <location>
        <position position="170"/>
    </location>
    <ligand>
        <name>AMP</name>
        <dbReference type="ChEBI" id="CHEBI:456215"/>
    </ligand>
</feature>
<dbReference type="UniPathway" id="UPA00588">
    <property type="reaction ID" value="UER00649"/>
</dbReference>
<dbReference type="Pfam" id="PF05191">
    <property type="entry name" value="ADK_lid"/>
    <property type="match status" value="1"/>
</dbReference>
<evidence type="ECO:0000256" key="7">
    <source>
        <dbReference type="RuleBase" id="RU003330"/>
    </source>
</evidence>
<dbReference type="EC" id="2.7.4.3" evidence="6 8"/>
<dbReference type="RefSeq" id="WP_020002863.1">
    <property type="nucleotide sequence ID" value="NZ_LS991953.1"/>
</dbReference>
<evidence type="ECO:0000256" key="2">
    <source>
        <dbReference type="ARBA" id="ARBA00022727"/>
    </source>
</evidence>
<keyword evidence="2 6" id="KW-0545">Nucleotide biosynthesis</keyword>
<keyword evidence="4 6" id="KW-0418">Kinase</keyword>
<dbReference type="InterPro" id="IPR033690">
    <property type="entry name" value="Adenylat_kinase_CS"/>
</dbReference>
<dbReference type="HAMAP" id="MF_00235">
    <property type="entry name" value="Adenylate_kinase_Adk"/>
    <property type="match status" value="1"/>
</dbReference>
<feature type="binding site" evidence="6">
    <location>
        <position position="126"/>
    </location>
    <ligand>
        <name>ATP</name>
        <dbReference type="ChEBI" id="CHEBI:30616"/>
    </ligand>
</feature>
<dbReference type="Proteomes" id="UP000259328">
    <property type="component" value="Chromosome"/>
</dbReference>
<evidence type="ECO:0000256" key="1">
    <source>
        <dbReference type="ARBA" id="ARBA00022679"/>
    </source>
</evidence>
<dbReference type="CDD" id="cd01428">
    <property type="entry name" value="ADK"/>
    <property type="match status" value="1"/>
</dbReference>
<feature type="binding site" evidence="6">
    <location>
        <position position="152"/>
    </location>
    <ligand>
        <name>Zn(2+)</name>
        <dbReference type="ChEBI" id="CHEBI:29105"/>
        <note>structural</note>
    </ligand>
</feature>
<evidence type="ECO:0000256" key="3">
    <source>
        <dbReference type="ARBA" id="ARBA00022741"/>
    </source>
</evidence>
<feature type="domain" description="Adenylate kinase active site lid" evidence="9">
    <location>
        <begin position="126"/>
        <end position="161"/>
    </location>
</feature>
<dbReference type="Gene3D" id="3.40.50.300">
    <property type="entry name" value="P-loop containing nucleotide triphosphate hydrolases"/>
    <property type="match status" value="1"/>
</dbReference>
<comment type="similarity">
    <text evidence="6 7">Belongs to the adenylate kinase family.</text>
</comment>
<protein>
    <recommendedName>
        <fullName evidence="6 8">Adenylate kinase</fullName>
        <shortName evidence="6">AK</shortName>
        <ecNumber evidence="6 8">2.7.4.3</ecNumber>
    </recommendedName>
    <alternativeName>
        <fullName evidence="6">ATP-AMP transphosphorylase</fullName>
    </alternativeName>
    <alternativeName>
        <fullName evidence="6">ATP:AMP phosphotransferase</fullName>
    </alternativeName>
    <alternativeName>
        <fullName evidence="6">Adenylate monophosphate kinase</fullName>
    </alternativeName>
</protein>
<evidence type="ECO:0000259" key="9">
    <source>
        <dbReference type="Pfam" id="PF05191"/>
    </source>
</evidence>
<dbReference type="GO" id="GO:0005737">
    <property type="term" value="C:cytoplasm"/>
    <property type="evidence" value="ECO:0007669"/>
    <property type="project" value="UniProtKB-SubCell"/>
</dbReference>
<evidence type="ECO:0000256" key="6">
    <source>
        <dbReference type="HAMAP-Rule" id="MF_00235"/>
    </source>
</evidence>
<comment type="subcellular location">
    <subcellularLocation>
        <location evidence="6 8">Cytoplasm</location>
    </subcellularLocation>
</comment>
<keyword evidence="6" id="KW-0862">Zinc</keyword>
<proteinExistence type="inferred from homology"/>
<dbReference type="InterPro" id="IPR027417">
    <property type="entry name" value="P-loop_NTPase"/>
</dbReference>
<dbReference type="GeneID" id="93530372"/>
<keyword evidence="6" id="KW-0479">Metal-binding</keyword>
<comment type="function">
    <text evidence="6">Catalyzes the reversible transfer of the terminal phosphate group between ATP and AMP. Plays an important role in cellular energy homeostasis and in adenine nucleotide metabolism.</text>
</comment>
<gene>
    <name evidence="6 10" type="primary">adk</name>
    <name evidence="10" type="ORF">NCTC10124_01252</name>
</gene>
<dbReference type="PROSITE" id="PS00113">
    <property type="entry name" value="ADENYLATE_KINASE"/>
    <property type="match status" value="1"/>
</dbReference>
<dbReference type="InterPro" id="IPR036193">
    <property type="entry name" value="ADK_active_lid_dom_sf"/>
</dbReference>
<feature type="binding site" evidence="6">
    <location>
        <position position="159"/>
    </location>
    <ligand>
        <name>AMP</name>
        <dbReference type="ChEBI" id="CHEBI:456215"/>
    </ligand>
</feature>
<dbReference type="InterPro" id="IPR006259">
    <property type="entry name" value="Adenyl_kin_sub"/>
</dbReference>
<feature type="binding site" evidence="6">
    <location>
        <begin position="13"/>
        <end position="18"/>
    </location>
    <ligand>
        <name>ATP</name>
        <dbReference type="ChEBI" id="CHEBI:30616"/>
    </ligand>
</feature>
<feature type="binding site" evidence="6">
    <location>
        <position position="149"/>
    </location>
    <ligand>
        <name>Zn(2+)</name>
        <dbReference type="ChEBI" id="CHEBI:29105"/>
        <note>structural</note>
    </ligand>
</feature>
<feature type="binding site" evidence="6">
    <location>
        <position position="129"/>
    </location>
    <ligand>
        <name>Zn(2+)</name>
        <dbReference type="ChEBI" id="CHEBI:29105"/>
        <note>structural</note>
    </ligand>
</feature>
<keyword evidence="1 6" id="KW-0808">Transferase</keyword>
<evidence type="ECO:0000313" key="11">
    <source>
        <dbReference type="Proteomes" id="UP000259328"/>
    </source>
</evidence>
<evidence type="ECO:0000256" key="8">
    <source>
        <dbReference type="RuleBase" id="RU003331"/>
    </source>
</evidence>
<dbReference type="SUPFAM" id="SSF57774">
    <property type="entry name" value="Microbial and mitochondrial ADK, insert 'zinc finger' domain"/>
    <property type="match status" value="1"/>
</dbReference>
<reference evidence="11" key="1">
    <citation type="submission" date="2018-06" db="EMBL/GenBank/DDBJ databases">
        <authorList>
            <consortium name="Pathogen Informatics"/>
        </authorList>
    </citation>
    <scope>NUCLEOTIDE SEQUENCE [LARGE SCALE GENOMIC DNA]</scope>
    <source>
        <strain evidence="11">NCTC10124</strain>
    </source>
</reference>
<evidence type="ECO:0000256" key="5">
    <source>
        <dbReference type="ARBA" id="ARBA00022840"/>
    </source>
</evidence>